<dbReference type="InterPro" id="IPR023324">
    <property type="entry name" value="BH2638-like_sf"/>
</dbReference>
<dbReference type="Gene3D" id="1.10.220.80">
    <property type="entry name" value="BH2638-like"/>
    <property type="match status" value="1"/>
</dbReference>
<reference evidence="2 3" key="1">
    <citation type="submission" date="2016-12" db="EMBL/GenBank/DDBJ databases">
        <title>The whole genome sequencing and assembly of Bacillus cohnii DSM 6307T strain.</title>
        <authorList>
            <person name="Lee Y.-J."/>
            <person name="Yi H."/>
            <person name="Bahn Y.-S."/>
            <person name="Kim J.F."/>
            <person name="Lee D.-W."/>
        </authorList>
    </citation>
    <scope>NUCLEOTIDE SEQUENCE [LARGE SCALE GENOMIC DNA]</scope>
    <source>
        <strain evidence="2 3">DSM 6307</strain>
    </source>
</reference>
<proteinExistence type="inferred from homology"/>
<dbReference type="KEGG" id="bcoh:BC6307_13365"/>
<dbReference type="PIRSF" id="PIRSF037260">
    <property type="entry name" value="UPF0223"/>
    <property type="match status" value="1"/>
</dbReference>
<comment type="similarity">
    <text evidence="1">Belongs to the UPF0223 family.</text>
</comment>
<accession>A0A223KSB0</accession>
<sequence length="89" mass="10476">MDFSYPLSIDWSTDEIIDVIAFYEAVEEAYLKGIERDTLMFKYRRFKEIVPSKSEEKKLTDEYEELSGYSSYKTIQKAKNAPAGERIKM</sequence>
<dbReference type="Pfam" id="PF05256">
    <property type="entry name" value="UPF0223"/>
    <property type="match status" value="1"/>
</dbReference>
<evidence type="ECO:0000313" key="2">
    <source>
        <dbReference type="EMBL" id="AST92203.1"/>
    </source>
</evidence>
<name>A0A223KSB0_9BACI</name>
<dbReference type="Proteomes" id="UP000215224">
    <property type="component" value="Chromosome"/>
</dbReference>
<gene>
    <name evidence="2" type="ORF">BC6307_13365</name>
</gene>
<dbReference type="RefSeq" id="WP_066420057.1">
    <property type="nucleotide sequence ID" value="NZ_CP018866.1"/>
</dbReference>
<dbReference type="HAMAP" id="MF_01041">
    <property type="entry name" value="UPF0223"/>
    <property type="match status" value="1"/>
</dbReference>
<evidence type="ECO:0000313" key="3">
    <source>
        <dbReference type="Proteomes" id="UP000215224"/>
    </source>
</evidence>
<protein>
    <recommendedName>
        <fullName evidence="1">UPF0223 protein BC6307_13365</fullName>
    </recommendedName>
</protein>
<dbReference type="SUPFAM" id="SSF158504">
    <property type="entry name" value="BH2638-like"/>
    <property type="match status" value="1"/>
</dbReference>
<dbReference type="AlphaFoldDB" id="A0A223KSB0"/>
<dbReference type="STRING" id="1314751.GCA_001591425_04025"/>
<dbReference type="NCBIfam" id="NF003353">
    <property type="entry name" value="PRK04387.1"/>
    <property type="match status" value="1"/>
</dbReference>
<dbReference type="InterPro" id="IPR007920">
    <property type="entry name" value="UPF0223"/>
</dbReference>
<evidence type="ECO:0000256" key="1">
    <source>
        <dbReference type="HAMAP-Rule" id="MF_01041"/>
    </source>
</evidence>
<dbReference type="EMBL" id="CP018866">
    <property type="protein sequence ID" value="AST92203.1"/>
    <property type="molecule type" value="Genomic_DNA"/>
</dbReference>
<organism evidence="2 3">
    <name type="scientific">Sutcliffiella cohnii</name>
    <dbReference type="NCBI Taxonomy" id="33932"/>
    <lineage>
        <taxon>Bacteria</taxon>
        <taxon>Bacillati</taxon>
        <taxon>Bacillota</taxon>
        <taxon>Bacilli</taxon>
        <taxon>Bacillales</taxon>
        <taxon>Bacillaceae</taxon>
        <taxon>Sutcliffiella</taxon>
    </lineage>
</organism>
<keyword evidence="3" id="KW-1185">Reference proteome</keyword>